<sequence>MRNFEGISRIWIFIKDPNKKSFFKIIKEVLVLIVKKREFPFYYFKYIYRKEVTNYLDYLSAGEMNKIGNSKILHKPEYNSLIGNKLFFTLFSEKSSIKTPKLISYNIGRSFCLSNRIIEVSTLKGVIIFIENVFNELNIEELFFRPPLGYAGKGCFKLTKKNLEKELEAYYLTILNGHFVHTEVVKQHSEINKIHSSSVNTLRLITLITSTNSIEIISAFMRFGVGKSVVDNSSSGGFFVGINLEDGTLKKTGHYLLEFGGKEISKHPDSSFKLAGFKIPFYKEACEIVISATKVIPDRLIGWDVAITNEGPLIIEANLGPHLPMSNIAYGGMLKNEHVKQLMQELKAMK</sequence>
<evidence type="ECO:0000313" key="3">
    <source>
        <dbReference type="Proteomes" id="UP000245375"/>
    </source>
</evidence>
<organism evidence="2 3">
    <name type="scientific">Algibacter marinivivus</name>
    <dbReference type="NCBI Taxonomy" id="2100723"/>
    <lineage>
        <taxon>Bacteria</taxon>
        <taxon>Pseudomonadati</taxon>
        <taxon>Bacteroidota</taxon>
        <taxon>Flavobacteriia</taxon>
        <taxon>Flavobacteriales</taxon>
        <taxon>Flavobacteriaceae</taxon>
        <taxon>Algibacter</taxon>
    </lineage>
</organism>
<protein>
    <recommendedName>
        <fullName evidence="1">Alpha-L-glutamate ligase-related protein ATP-grasp domain-containing protein</fullName>
    </recommendedName>
</protein>
<name>A0A2U2X7G1_9FLAO</name>
<dbReference type="Gene3D" id="3.30.470.20">
    <property type="entry name" value="ATP-grasp fold, B domain"/>
    <property type="match status" value="1"/>
</dbReference>
<comment type="caution">
    <text evidence="2">The sequence shown here is derived from an EMBL/GenBank/DDBJ whole genome shotgun (WGS) entry which is preliminary data.</text>
</comment>
<dbReference type="OrthoDB" id="6315394at2"/>
<keyword evidence="3" id="KW-1185">Reference proteome</keyword>
<reference evidence="2" key="2">
    <citation type="submission" date="2018-05" db="EMBL/GenBank/DDBJ databases">
        <authorList>
            <person name="Lanie J.A."/>
            <person name="Ng W.-L."/>
            <person name="Kazmierczak K.M."/>
            <person name="Andrzejewski T.M."/>
            <person name="Davidsen T.M."/>
            <person name="Wayne K.J."/>
            <person name="Tettelin H."/>
            <person name="Glass J.I."/>
            <person name="Rusch D."/>
            <person name="Podicherti R."/>
            <person name="Tsui H.-C.T."/>
            <person name="Winkler M.E."/>
        </authorList>
    </citation>
    <scope>NUCLEOTIDE SEQUENCE [LARGE SCALE GENOMIC DNA]</scope>
    <source>
        <strain evidence="2">ZY111</strain>
    </source>
</reference>
<evidence type="ECO:0000259" key="1">
    <source>
        <dbReference type="Pfam" id="PF14397"/>
    </source>
</evidence>
<dbReference type="InterPro" id="IPR039523">
    <property type="entry name" value="RimK-rel_E_lig_ATP-grasp"/>
</dbReference>
<gene>
    <name evidence="2" type="ORF">DIS18_04115</name>
</gene>
<proteinExistence type="predicted"/>
<dbReference type="EMBL" id="QFRI01000001">
    <property type="protein sequence ID" value="PWH83747.1"/>
    <property type="molecule type" value="Genomic_DNA"/>
</dbReference>
<feature type="domain" description="Alpha-L-glutamate ligase-related protein ATP-grasp" evidence="1">
    <location>
        <begin position="176"/>
        <end position="339"/>
    </location>
</feature>
<reference evidence="2" key="1">
    <citation type="submission" date="2018-05" db="EMBL/GenBank/DDBJ databases">
        <title>Algibacter marinivivus sp. nov., isolated from sample around a algae.</title>
        <authorList>
            <person name="Zhong X."/>
        </authorList>
    </citation>
    <scope>NUCLEOTIDE SEQUENCE [LARGE SCALE GENOMIC DNA]</scope>
    <source>
        <strain evidence="2">ZY111</strain>
    </source>
</reference>
<dbReference type="RefSeq" id="WP_109351752.1">
    <property type="nucleotide sequence ID" value="NZ_QFRI01000001.1"/>
</dbReference>
<evidence type="ECO:0000313" key="2">
    <source>
        <dbReference type="EMBL" id="PWH83747.1"/>
    </source>
</evidence>
<dbReference type="Pfam" id="PF14397">
    <property type="entry name" value="ATPgrasp_ST"/>
    <property type="match status" value="1"/>
</dbReference>
<dbReference type="Proteomes" id="UP000245375">
    <property type="component" value="Unassembled WGS sequence"/>
</dbReference>
<dbReference type="AlphaFoldDB" id="A0A2U2X7G1"/>
<accession>A0A2U2X7G1</accession>
<dbReference type="SUPFAM" id="SSF56059">
    <property type="entry name" value="Glutathione synthetase ATP-binding domain-like"/>
    <property type="match status" value="1"/>
</dbReference>